<keyword evidence="7" id="KW-1185">Reference proteome</keyword>
<evidence type="ECO:0000256" key="2">
    <source>
        <dbReference type="ARBA" id="ARBA00022801"/>
    </source>
</evidence>
<dbReference type="AlphaFoldDB" id="A0A2Z5R1G5"/>
<proteinExistence type="predicted"/>
<accession>A0A2Z5R1G5</accession>
<organism evidence="6 7">
    <name type="scientific">Rothia aeria</name>
    <dbReference type="NCBI Taxonomy" id="172042"/>
    <lineage>
        <taxon>Bacteria</taxon>
        <taxon>Bacillati</taxon>
        <taxon>Actinomycetota</taxon>
        <taxon>Actinomycetes</taxon>
        <taxon>Micrococcales</taxon>
        <taxon>Micrococcaceae</taxon>
        <taxon>Rothia</taxon>
    </lineage>
</organism>
<dbReference type="InterPro" id="IPR027417">
    <property type="entry name" value="P-loop_NTPase"/>
</dbReference>
<keyword evidence="3 6" id="KW-0347">Helicase</keyword>
<dbReference type="GO" id="GO:0000725">
    <property type="term" value="P:recombinational repair"/>
    <property type="evidence" value="ECO:0007669"/>
    <property type="project" value="TreeGrafter"/>
</dbReference>
<dbReference type="Gene3D" id="3.40.50.300">
    <property type="entry name" value="P-loop containing nucleotide triphosphate hydrolases"/>
    <property type="match status" value="1"/>
</dbReference>
<evidence type="ECO:0000313" key="7">
    <source>
        <dbReference type="Proteomes" id="UP000250241"/>
    </source>
</evidence>
<evidence type="ECO:0000313" key="6">
    <source>
        <dbReference type="EMBL" id="BAV88625.1"/>
    </source>
</evidence>
<dbReference type="GO" id="GO:0005524">
    <property type="term" value="F:ATP binding"/>
    <property type="evidence" value="ECO:0007669"/>
    <property type="project" value="UniProtKB-KW"/>
</dbReference>
<evidence type="ECO:0000256" key="1">
    <source>
        <dbReference type="ARBA" id="ARBA00022741"/>
    </source>
</evidence>
<dbReference type="GO" id="GO:0016787">
    <property type="term" value="F:hydrolase activity"/>
    <property type="evidence" value="ECO:0007669"/>
    <property type="project" value="UniProtKB-KW"/>
</dbReference>
<dbReference type="Proteomes" id="UP000250241">
    <property type="component" value="Chromosome"/>
</dbReference>
<dbReference type="Pfam" id="PF13361">
    <property type="entry name" value="UvrD_C"/>
    <property type="match status" value="1"/>
</dbReference>
<keyword evidence="2" id="KW-0378">Hydrolase</keyword>
<dbReference type="GO" id="GO:0033202">
    <property type="term" value="C:DNA helicase complex"/>
    <property type="evidence" value="ECO:0007669"/>
    <property type="project" value="TreeGrafter"/>
</dbReference>
<dbReference type="Gene3D" id="1.10.486.10">
    <property type="entry name" value="PCRA, domain 4"/>
    <property type="match status" value="1"/>
</dbReference>
<dbReference type="KEGG" id="raj:RA11412_2326"/>
<name>A0A2Z5R1G5_9MICC</name>
<dbReference type="GO" id="GO:0005829">
    <property type="term" value="C:cytosol"/>
    <property type="evidence" value="ECO:0007669"/>
    <property type="project" value="TreeGrafter"/>
</dbReference>
<dbReference type="GO" id="GO:0003677">
    <property type="term" value="F:DNA binding"/>
    <property type="evidence" value="ECO:0007669"/>
    <property type="project" value="InterPro"/>
</dbReference>
<evidence type="ECO:0000259" key="5">
    <source>
        <dbReference type="PROSITE" id="PS51217"/>
    </source>
</evidence>
<reference evidence="6 7" key="1">
    <citation type="submission" date="2016-10" db="EMBL/GenBank/DDBJ databases">
        <title>Genome sequence of Rothia aeria strain JCM11412.</title>
        <authorList>
            <person name="Nambu T."/>
        </authorList>
    </citation>
    <scope>NUCLEOTIDE SEQUENCE [LARGE SCALE GENOMIC DNA]</scope>
    <source>
        <strain evidence="6 7">JCM 11412</strain>
    </source>
</reference>
<dbReference type="SUPFAM" id="SSF52540">
    <property type="entry name" value="P-loop containing nucleoside triphosphate hydrolases"/>
    <property type="match status" value="1"/>
</dbReference>
<feature type="domain" description="UvrD-like helicase C-terminal" evidence="5">
    <location>
        <begin position="11"/>
        <end position="203"/>
    </location>
</feature>
<protein>
    <submittedName>
        <fullName evidence="6">ATP-dependent DNA helicase UvrD/PcrA</fullName>
    </submittedName>
</protein>
<keyword evidence="4" id="KW-0067">ATP-binding</keyword>
<sequence length="203" mass="22527">MNLVRDYRSHTQVVELANRLLEARRPGKDSTEFSWAPPLRLVSQRGAGVECEWFEYADDEAQAQGIAEDILDLMNKDGLPASEIAVLFRTNAQSAVIESALSAAGVPYQLRGAEQFFERPEVKQAVLALRGSAKGTDGSEHAPSLVRDVLSSLGYSEKAPTSGVRCGRSGSRWRRWCLWLMLYTPSAKSRLLHKHPLSRGCLR</sequence>
<gene>
    <name evidence="6" type="ORF">RA11412_2326</name>
</gene>
<dbReference type="PROSITE" id="PS51217">
    <property type="entry name" value="UVRD_HELICASE_CTER"/>
    <property type="match status" value="1"/>
</dbReference>
<dbReference type="InterPro" id="IPR000212">
    <property type="entry name" value="DNA_helicase_UvrD/REP"/>
</dbReference>
<dbReference type="InterPro" id="IPR014017">
    <property type="entry name" value="DNA_helicase_UvrD-like_C"/>
</dbReference>
<dbReference type="PANTHER" id="PTHR11070:SF69">
    <property type="entry name" value="ATP-DEPENDENT DNA HELICASE UVRD2"/>
    <property type="match status" value="1"/>
</dbReference>
<dbReference type="GO" id="GO:0043138">
    <property type="term" value="F:3'-5' DNA helicase activity"/>
    <property type="evidence" value="ECO:0007669"/>
    <property type="project" value="TreeGrafter"/>
</dbReference>
<evidence type="ECO:0000256" key="4">
    <source>
        <dbReference type="ARBA" id="ARBA00022840"/>
    </source>
</evidence>
<evidence type="ECO:0000256" key="3">
    <source>
        <dbReference type="ARBA" id="ARBA00022806"/>
    </source>
</evidence>
<dbReference type="PANTHER" id="PTHR11070">
    <property type="entry name" value="UVRD / RECB / PCRA DNA HELICASE FAMILY MEMBER"/>
    <property type="match status" value="1"/>
</dbReference>
<dbReference type="EMBL" id="AP017895">
    <property type="protein sequence ID" value="BAV88625.1"/>
    <property type="molecule type" value="Genomic_DNA"/>
</dbReference>
<keyword evidence="1" id="KW-0547">Nucleotide-binding</keyword>